<dbReference type="RefSeq" id="WP_379928189.1">
    <property type="nucleotide sequence ID" value="NZ_JBHUMM010000006.1"/>
</dbReference>
<feature type="compositionally biased region" description="Polar residues" evidence="1">
    <location>
        <begin position="34"/>
        <end position="46"/>
    </location>
</feature>
<comment type="caution">
    <text evidence="2">The sequence shown here is derived from an EMBL/GenBank/DDBJ whole genome shotgun (WGS) entry which is preliminary data.</text>
</comment>
<keyword evidence="3" id="KW-1185">Reference proteome</keyword>
<dbReference type="Proteomes" id="UP001597497">
    <property type="component" value="Unassembled WGS sequence"/>
</dbReference>
<reference evidence="3" key="1">
    <citation type="journal article" date="2019" name="Int. J. Syst. Evol. Microbiol.">
        <title>The Global Catalogue of Microorganisms (GCM) 10K type strain sequencing project: providing services to taxonomists for standard genome sequencing and annotation.</title>
        <authorList>
            <consortium name="The Broad Institute Genomics Platform"/>
            <consortium name="The Broad Institute Genome Sequencing Center for Infectious Disease"/>
            <person name="Wu L."/>
            <person name="Ma J."/>
        </authorList>
    </citation>
    <scope>NUCLEOTIDE SEQUENCE [LARGE SCALE GENOMIC DNA]</scope>
    <source>
        <strain evidence="3">KCTC 33676</strain>
    </source>
</reference>
<evidence type="ECO:0000256" key="1">
    <source>
        <dbReference type="SAM" id="MobiDB-lite"/>
    </source>
</evidence>
<evidence type="ECO:0000313" key="2">
    <source>
        <dbReference type="EMBL" id="MFD2670759.1"/>
    </source>
</evidence>
<name>A0ABW5R7L7_9BACL</name>
<organism evidence="2 3">
    <name type="scientific">Marinicrinis sediminis</name>
    <dbReference type="NCBI Taxonomy" id="1652465"/>
    <lineage>
        <taxon>Bacteria</taxon>
        <taxon>Bacillati</taxon>
        <taxon>Bacillota</taxon>
        <taxon>Bacilli</taxon>
        <taxon>Bacillales</taxon>
        <taxon>Paenibacillaceae</taxon>
    </lineage>
</organism>
<dbReference type="PROSITE" id="PS51257">
    <property type="entry name" value="PROKAR_LIPOPROTEIN"/>
    <property type="match status" value="1"/>
</dbReference>
<sequence length="219" mass="25242">MNQKQLNIILMTFTILIVVMGCSSTENSSHKGHNTQSSEADVNQPEQNKDQDEIYQSEEKDIQDKMKVDGFTSEMPNVYEITATAELREEEDADRIVYEVFINKPKIEMKHITLSFSLHPKMFDKLNTSNVFMSTAMFDQSTSLQPGEEPYGTSLARGFVMNKNLIEQDMKNIYDQIFVKISYVTKEEQVEEYFQLQAKISSQLEKYVNDQLGSVNNFV</sequence>
<protein>
    <submittedName>
        <fullName evidence="2">Uncharacterized protein</fullName>
    </submittedName>
</protein>
<dbReference type="EMBL" id="JBHUMM010000006">
    <property type="protein sequence ID" value="MFD2670759.1"/>
    <property type="molecule type" value="Genomic_DNA"/>
</dbReference>
<proteinExistence type="predicted"/>
<evidence type="ECO:0000313" key="3">
    <source>
        <dbReference type="Proteomes" id="UP001597497"/>
    </source>
</evidence>
<feature type="region of interest" description="Disordered" evidence="1">
    <location>
        <begin position="26"/>
        <end position="53"/>
    </location>
</feature>
<gene>
    <name evidence="2" type="ORF">ACFSUC_03930</name>
</gene>
<accession>A0ABW5R7L7</accession>